<dbReference type="GO" id="GO:0016810">
    <property type="term" value="F:hydrolase activity, acting on carbon-nitrogen (but not peptide) bonds"/>
    <property type="evidence" value="ECO:0007669"/>
    <property type="project" value="InterPro"/>
</dbReference>
<dbReference type="Pfam" id="PF01979">
    <property type="entry name" value="Amidohydro_1"/>
    <property type="match status" value="1"/>
</dbReference>
<feature type="domain" description="Amidohydrolase-related" evidence="1">
    <location>
        <begin position="79"/>
        <end position="438"/>
    </location>
</feature>
<dbReference type="RefSeq" id="WP_058373879.1">
    <property type="nucleotide sequence ID" value="NZ_CP011034.1"/>
</dbReference>
<dbReference type="InterPro" id="IPR006680">
    <property type="entry name" value="Amidohydro-rel"/>
</dbReference>
<dbReference type="OrthoDB" id="6190564at2"/>
<dbReference type="PROSITE" id="PS51257">
    <property type="entry name" value="PROKAR_LIPOPROTEIN"/>
    <property type="match status" value="1"/>
</dbReference>
<dbReference type="SUPFAM" id="SSF51338">
    <property type="entry name" value="Composite domain of metallo-dependent hydrolases"/>
    <property type="match status" value="1"/>
</dbReference>
<dbReference type="PANTHER" id="PTHR43135:SF3">
    <property type="entry name" value="ALPHA-D-RIBOSE 1-METHYLPHOSPHONATE 5-TRIPHOSPHATE DIPHOSPHATASE"/>
    <property type="match status" value="1"/>
</dbReference>
<reference evidence="2 3" key="1">
    <citation type="submission" date="2015-03" db="EMBL/GenBank/DDBJ databases">
        <authorList>
            <person name="Murphy D."/>
        </authorList>
    </citation>
    <scope>NUCLEOTIDE SEQUENCE [LARGE SCALE GENOMIC DNA]</scope>
    <source>
        <strain evidence="2 3">KMM 520</strain>
    </source>
</reference>
<dbReference type="Proteomes" id="UP000065261">
    <property type="component" value="Chromosome I"/>
</dbReference>
<name>A0A0U2X4I9_9GAMM</name>
<dbReference type="SUPFAM" id="SSF51556">
    <property type="entry name" value="Metallo-dependent hydrolases"/>
    <property type="match status" value="1"/>
</dbReference>
<dbReference type="Gene3D" id="3.20.20.140">
    <property type="entry name" value="Metal-dependent hydrolases"/>
    <property type="match status" value="1"/>
</dbReference>
<evidence type="ECO:0000313" key="2">
    <source>
        <dbReference type="EMBL" id="ALS33714.1"/>
    </source>
</evidence>
<dbReference type="Gene3D" id="2.30.40.10">
    <property type="entry name" value="Urease, subunit C, domain 1"/>
    <property type="match status" value="1"/>
</dbReference>
<proteinExistence type="predicted"/>
<dbReference type="KEGG" id="ptn:PTRA_a2642"/>
<evidence type="ECO:0000313" key="3">
    <source>
        <dbReference type="Proteomes" id="UP000065261"/>
    </source>
</evidence>
<dbReference type="PANTHER" id="PTHR43135">
    <property type="entry name" value="ALPHA-D-RIBOSE 1-METHYLPHOSPHONATE 5-TRIPHOSPHATE DIPHOSPHATASE"/>
    <property type="match status" value="1"/>
</dbReference>
<dbReference type="InterPro" id="IPR011059">
    <property type="entry name" value="Metal-dep_hydrolase_composite"/>
</dbReference>
<evidence type="ECO:0000259" key="1">
    <source>
        <dbReference type="Pfam" id="PF01979"/>
    </source>
</evidence>
<gene>
    <name evidence="2" type="ORF">PTRA_a2642</name>
</gene>
<dbReference type="EMBL" id="CP011034">
    <property type="protein sequence ID" value="ALS33714.1"/>
    <property type="molecule type" value="Genomic_DNA"/>
</dbReference>
<organism evidence="2">
    <name type="scientific">Pseudoalteromonas translucida KMM 520</name>
    <dbReference type="NCBI Taxonomy" id="1315283"/>
    <lineage>
        <taxon>Bacteria</taxon>
        <taxon>Pseudomonadati</taxon>
        <taxon>Pseudomonadota</taxon>
        <taxon>Gammaproteobacteria</taxon>
        <taxon>Alteromonadales</taxon>
        <taxon>Pseudoalteromonadaceae</taxon>
        <taxon>Pseudoalteromonas</taxon>
    </lineage>
</organism>
<sequence length="475" mass="52510">MKLVLILPITLILAACNQVTQKQQADIIINHANVINMITGQITANQSIVIKNSTIVARGGNELNLRYSATSQIDASGQYVMPGLWDMHVHFGGGEQLITENKQLLPLYLAYGITTVRDAAADLSESVLQWREQINQGTLIGPTIYTSGPKLEGKDSIWPGDLEVETSAEMHAAIDKLEAMNVDFIKITDSALTPQLYLQAVQEVKKRGYQISGHIPFSLSVTDVSNAGLDAIEHMTYMLKAAADNEQEISAKVKSGLLSYSSALPIITEHVDKATAMQKYRMLAKNNTAVVPTLIGGQITAYIDENTHQQDEYLNYLGKRLKATYQWRVDRANKDTPEQITQRKERFIKTAKLLPWVQQAGVSIIAGTDAGFLNSYIYPGLSLHQELAIFSDYGLTPLQTLQSATIAGPKFLGKTQQFTSLEVGKVADIIILARNPLVNIRNTQSLQGVISHNRYYNKKALEHLKLQAKQFVSSQ</sequence>
<dbReference type="InterPro" id="IPR032466">
    <property type="entry name" value="Metal_Hydrolase"/>
</dbReference>
<dbReference type="InterPro" id="IPR051781">
    <property type="entry name" value="Metallo-dep_Hydrolase"/>
</dbReference>
<dbReference type="PATRIC" id="fig|1315283.4.peg.2303"/>
<accession>A0A0U2X4I9</accession>
<dbReference type="AlphaFoldDB" id="A0A0U2X4I9"/>
<protein>
    <recommendedName>
        <fullName evidence="1">Amidohydrolase-related domain-containing protein</fullName>
    </recommendedName>
</protein>